<accession>A0A5B7IGV6</accession>
<dbReference type="EMBL" id="VSRR010063141">
    <property type="protein sequence ID" value="MPC83680.1"/>
    <property type="molecule type" value="Genomic_DNA"/>
</dbReference>
<keyword evidence="2" id="KW-1185">Reference proteome</keyword>
<proteinExistence type="predicted"/>
<sequence length="75" mass="8596">MTHYPSRRLVEHAVGEEEIAGPDTQMRGIYTREHDIMYNTTKTDCIVVPPKNSKVQYVQAALLNNEPLQFVDSFT</sequence>
<evidence type="ECO:0000313" key="1">
    <source>
        <dbReference type="EMBL" id="MPC83680.1"/>
    </source>
</evidence>
<reference evidence="1 2" key="1">
    <citation type="submission" date="2019-05" db="EMBL/GenBank/DDBJ databases">
        <title>Another draft genome of Portunus trituberculatus and its Hox gene families provides insights of decapod evolution.</title>
        <authorList>
            <person name="Jeong J.-H."/>
            <person name="Song I."/>
            <person name="Kim S."/>
            <person name="Choi T."/>
            <person name="Kim D."/>
            <person name="Ryu S."/>
            <person name="Kim W."/>
        </authorList>
    </citation>
    <scope>NUCLEOTIDE SEQUENCE [LARGE SCALE GENOMIC DNA]</scope>
    <source>
        <tissue evidence="1">Muscle</tissue>
    </source>
</reference>
<evidence type="ECO:0000313" key="2">
    <source>
        <dbReference type="Proteomes" id="UP000324222"/>
    </source>
</evidence>
<dbReference type="AlphaFoldDB" id="A0A5B7IGV6"/>
<gene>
    <name evidence="1" type="ORF">E2C01_078395</name>
</gene>
<dbReference type="Proteomes" id="UP000324222">
    <property type="component" value="Unassembled WGS sequence"/>
</dbReference>
<protein>
    <submittedName>
        <fullName evidence="1">Uncharacterized protein</fullName>
    </submittedName>
</protein>
<organism evidence="1 2">
    <name type="scientific">Portunus trituberculatus</name>
    <name type="common">Swimming crab</name>
    <name type="synonym">Neptunus trituberculatus</name>
    <dbReference type="NCBI Taxonomy" id="210409"/>
    <lineage>
        <taxon>Eukaryota</taxon>
        <taxon>Metazoa</taxon>
        <taxon>Ecdysozoa</taxon>
        <taxon>Arthropoda</taxon>
        <taxon>Crustacea</taxon>
        <taxon>Multicrustacea</taxon>
        <taxon>Malacostraca</taxon>
        <taxon>Eumalacostraca</taxon>
        <taxon>Eucarida</taxon>
        <taxon>Decapoda</taxon>
        <taxon>Pleocyemata</taxon>
        <taxon>Brachyura</taxon>
        <taxon>Eubrachyura</taxon>
        <taxon>Portunoidea</taxon>
        <taxon>Portunidae</taxon>
        <taxon>Portuninae</taxon>
        <taxon>Portunus</taxon>
    </lineage>
</organism>
<comment type="caution">
    <text evidence="1">The sequence shown here is derived from an EMBL/GenBank/DDBJ whole genome shotgun (WGS) entry which is preliminary data.</text>
</comment>
<name>A0A5B7IGV6_PORTR</name>